<sequence length="258" mass="28866">MLSEQVPGNIIKALGEKGRRKEKISSKEVVFTKVDESSSMLTPEITSDSKSECDSQEPLPPLPKLIGAVPSGTLKSLISLSDLTFNMADLTLDTPDPKKTKPSVKVSPAYVIKKKTEKSSADPKPCFDKKADSSTENHLSDDCYSKPKCSTCGSTDHLTKEHLEHVVVKKTLSKLKAQSPLKPSPKKAPMILKPFIECKYYRFNDHHSDHYEFYPGCEVCGSIAHEASDYPKKHPNSRRPRIAYRQPEPTEKQVYKMM</sequence>
<organism evidence="2 3">
    <name type="scientific">Tanacetum coccineum</name>
    <dbReference type="NCBI Taxonomy" id="301880"/>
    <lineage>
        <taxon>Eukaryota</taxon>
        <taxon>Viridiplantae</taxon>
        <taxon>Streptophyta</taxon>
        <taxon>Embryophyta</taxon>
        <taxon>Tracheophyta</taxon>
        <taxon>Spermatophyta</taxon>
        <taxon>Magnoliopsida</taxon>
        <taxon>eudicotyledons</taxon>
        <taxon>Gunneridae</taxon>
        <taxon>Pentapetalae</taxon>
        <taxon>asterids</taxon>
        <taxon>campanulids</taxon>
        <taxon>Asterales</taxon>
        <taxon>Asteraceae</taxon>
        <taxon>Asteroideae</taxon>
        <taxon>Anthemideae</taxon>
        <taxon>Anthemidinae</taxon>
        <taxon>Tanacetum</taxon>
    </lineage>
</organism>
<reference evidence="2" key="2">
    <citation type="submission" date="2022-01" db="EMBL/GenBank/DDBJ databases">
        <authorList>
            <person name="Yamashiro T."/>
            <person name="Shiraishi A."/>
            <person name="Satake H."/>
            <person name="Nakayama K."/>
        </authorList>
    </citation>
    <scope>NUCLEOTIDE SEQUENCE</scope>
</reference>
<feature type="compositionally biased region" description="Basic and acidic residues" evidence="1">
    <location>
        <begin position="248"/>
        <end position="258"/>
    </location>
</feature>
<dbReference type="EMBL" id="BQNB010009834">
    <property type="protein sequence ID" value="GJS69042.1"/>
    <property type="molecule type" value="Genomic_DNA"/>
</dbReference>
<feature type="region of interest" description="Disordered" evidence="1">
    <location>
        <begin position="119"/>
        <end position="139"/>
    </location>
</feature>
<evidence type="ECO:0000313" key="3">
    <source>
        <dbReference type="Proteomes" id="UP001151760"/>
    </source>
</evidence>
<feature type="region of interest" description="Disordered" evidence="1">
    <location>
        <begin position="38"/>
        <end position="64"/>
    </location>
</feature>
<protein>
    <submittedName>
        <fullName evidence="2">Uncharacterized protein</fullName>
    </submittedName>
</protein>
<name>A0ABQ4XW79_9ASTR</name>
<evidence type="ECO:0000313" key="2">
    <source>
        <dbReference type="EMBL" id="GJS69042.1"/>
    </source>
</evidence>
<accession>A0ABQ4XW79</accession>
<keyword evidence="3" id="KW-1185">Reference proteome</keyword>
<feature type="region of interest" description="Disordered" evidence="1">
    <location>
        <begin position="229"/>
        <end position="258"/>
    </location>
</feature>
<feature type="compositionally biased region" description="Basic residues" evidence="1">
    <location>
        <begin position="233"/>
        <end position="242"/>
    </location>
</feature>
<dbReference type="Proteomes" id="UP001151760">
    <property type="component" value="Unassembled WGS sequence"/>
</dbReference>
<comment type="caution">
    <text evidence="2">The sequence shown here is derived from an EMBL/GenBank/DDBJ whole genome shotgun (WGS) entry which is preliminary data.</text>
</comment>
<gene>
    <name evidence="2" type="ORF">Tco_0701883</name>
</gene>
<reference evidence="2" key="1">
    <citation type="journal article" date="2022" name="Int. J. Mol. Sci.">
        <title>Draft Genome of Tanacetum Coccineum: Genomic Comparison of Closely Related Tanacetum-Family Plants.</title>
        <authorList>
            <person name="Yamashiro T."/>
            <person name="Shiraishi A."/>
            <person name="Nakayama K."/>
            <person name="Satake H."/>
        </authorList>
    </citation>
    <scope>NUCLEOTIDE SEQUENCE</scope>
</reference>
<proteinExistence type="predicted"/>
<evidence type="ECO:0000256" key="1">
    <source>
        <dbReference type="SAM" id="MobiDB-lite"/>
    </source>
</evidence>